<evidence type="ECO:0000313" key="2">
    <source>
        <dbReference type="EMBL" id="PTB61494.1"/>
    </source>
</evidence>
<dbReference type="RefSeq" id="XP_024744814.1">
    <property type="nucleotide sequence ID" value="XM_024893092.1"/>
</dbReference>
<feature type="transmembrane region" description="Helical" evidence="1">
    <location>
        <begin position="6"/>
        <end position="24"/>
    </location>
</feature>
<reference evidence="3" key="1">
    <citation type="submission" date="2016-07" db="EMBL/GenBank/DDBJ databases">
        <title>Multiple horizontal gene transfer events from other fungi enriched the ability of initially mycotrophic Trichoderma (Ascomycota) to feed on dead plant biomass.</title>
        <authorList>
            <consortium name="DOE Joint Genome Institute"/>
            <person name="Atanasova L."/>
            <person name="Chenthamara K."/>
            <person name="Zhang J."/>
            <person name="Grujic M."/>
            <person name="Henrissat B."/>
            <person name="Kuo A."/>
            <person name="Aerts A."/>
            <person name="Salamov A."/>
            <person name="Lipzen A."/>
            <person name="Labutti K."/>
            <person name="Barry K."/>
            <person name="Miao Y."/>
            <person name="Rahimi M.J."/>
            <person name="Shen Q."/>
            <person name="Grigoriev I.V."/>
            <person name="Kubicek C.P."/>
            <person name="Druzhinina I.S."/>
        </authorList>
    </citation>
    <scope>NUCLEOTIDE SEQUENCE [LARGE SCALE GENOMIC DNA]</scope>
    <source>
        <strain evidence="3">TUCIM 6016</strain>
    </source>
</reference>
<organism evidence="2 3">
    <name type="scientific">Trichoderma citrinoviride</name>
    <dbReference type="NCBI Taxonomy" id="58853"/>
    <lineage>
        <taxon>Eukaryota</taxon>
        <taxon>Fungi</taxon>
        <taxon>Dikarya</taxon>
        <taxon>Ascomycota</taxon>
        <taxon>Pezizomycotina</taxon>
        <taxon>Sordariomycetes</taxon>
        <taxon>Hypocreomycetidae</taxon>
        <taxon>Hypocreales</taxon>
        <taxon>Hypocreaceae</taxon>
        <taxon>Trichoderma</taxon>
    </lineage>
</organism>
<dbReference type="Proteomes" id="UP000241546">
    <property type="component" value="Unassembled WGS sequence"/>
</dbReference>
<evidence type="ECO:0000313" key="3">
    <source>
        <dbReference type="Proteomes" id="UP000241546"/>
    </source>
</evidence>
<dbReference type="GeneID" id="36601210"/>
<proteinExistence type="predicted"/>
<accession>A0A2T4AWP9</accession>
<sequence length="80" mass="8849">MYVRTYVYYGGGWLAGWGGIAGLFNGSTRNICAIQFMEMPWYVRRGGTGRNGDDPGDFFLDSVGGVVLFLRQTDGWLADV</sequence>
<protein>
    <submittedName>
        <fullName evidence="2">Uncharacterized protein</fullName>
    </submittedName>
</protein>
<name>A0A2T4AWP9_9HYPO</name>
<evidence type="ECO:0000256" key="1">
    <source>
        <dbReference type="SAM" id="Phobius"/>
    </source>
</evidence>
<keyword evidence="1" id="KW-0472">Membrane</keyword>
<keyword evidence="3" id="KW-1185">Reference proteome</keyword>
<gene>
    <name evidence="2" type="ORF">BBK36DRAFT_1136761</name>
</gene>
<dbReference type="AlphaFoldDB" id="A0A2T4AWP9"/>
<keyword evidence="1" id="KW-0812">Transmembrane</keyword>
<dbReference type="EMBL" id="KZ680463">
    <property type="protein sequence ID" value="PTB61494.1"/>
    <property type="molecule type" value="Genomic_DNA"/>
</dbReference>
<keyword evidence="1" id="KW-1133">Transmembrane helix</keyword>